<proteinExistence type="predicted"/>
<organism evidence="1 2">
    <name type="scientific">Panagrolaimus sp. JU765</name>
    <dbReference type="NCBI Taxonomy" id="591449"/>
    <lineage>
        <taxon>Eukaryota</taxon>
        <taxon>Metazoa</taxon>
        <taxon>Ecdysozoa</taxon>
        <taxon>Nematoda</taxon>
        <taxon>Chromadorea</taxon>
        <taxon>Rhabditida</taxon>
        <taxon>Tylenchina</taxon>
        <taxon>Panagrolaimomorpha</taxon>
        <taxon>Panagrolaimoidea</taxon>
        <taxon>Panagrolaimidae</taxon>
        <taxon>Panagrolaimus</taxon>
    </lineage>
</organism>
<dbReference type="WBParaSite" id="JU765_v2.g8351.t1">
    <property type="protein sequence ID" value="JU765_v2.g8351.t1"/>
    <property type="gene ID" value="JU765_v2.g8351"/>
</dbReference>
<sequence length="269" mass="31080">MGHEDPEKATEPNLGPNVIRIKPPPRFGMFGSMLFRMAIGLLILAAGVVAVYYSIQAHNDTNEEKPIVAKTFFTLNRTQFSAQRGVYTKETTIGKDSFGKRNHTTVKRKTIWAQDDARKRLFHSIGDQNDTDYLAYYVFPDYYLIVERNKCVKIKTGYDTFLASFGLSGLLYIRSEEIQTKELETGAEDEAFEEVNFFQGEPLIETKDDRPIPFVGFGYMDTSNSKAFAWQFYYPDTQPNNTYFEEYWYPDMVAEPPNDTYFNFPDLCF</sequence>
<accession>A0AC34RN90</accession>
<evidence type="ECO:0000313" key="2">
    <source>
        <dbReference type="WBParaSite" id="JU765_v2.g8351.t1"/>
    </source>
</evidence>
<dbReference type="Proteomes" id="UP000887576">
    <property type="component" value="Unplaced"/>
</dbReference>
<name>A0AC34RN90_9BILA</name>
<evidence type="ECO:0000313" key="1">
    <source>
        <dbReference type="Proteomes" id="UP000887576"/>
    </source>
</evidence>
<reference evidence="2" key="1">
    <citation type="submission" date="2022-11" db="UniProtKB">
        <authorList>
            <consortium name="WormBaseParasite"/>
        </authorList>
    </citation>
    <scope>IDENTIFICATION</scope>
</reference>
<protein>
    <submittedName>
        <fullName evidence="2">Uncharacterized protein</fullName>
    </submittedName>
</protein>